<evidence type="ECO:0000256" key="10">
    <source>
        <dbReference type="ARBA" id="ARBA00023242"/>
    </source>
</evidence>
<dbReference type="CDD" id="cd07765">
    <property type="entry name" value="KRAB_A-box"/>
    <property type="match status" value="1"/>
</dbReference>
<feature type="non-terminal residue" evidence="16">
    <location>
        <position position="418"/>
    </location>
</feature>
<feature type="region of interest" description="Disordered" evidence="12">
    <location>
        <begin position="1"/>
        <end position="27"/>
    </location>
</feature>
<dbReference type="FunFam" id="3.30.160.60:FF:002343">
    <property type="entry name" value="Zinc finger protein 33A"/>
    <property type="match status" value="2"/>
</dbReference>
<dbReference type="FunFam" id="3.30.160.60:FF:000100">
    <property type="entry name" value="Zinc finger 45-like"/>
    <property type="match status" value="1"/>
</dbReference>
<feature type="compositionally biased region" description="Basic and acidic residues" evidence="12">
    <location>
        <begin position="1"/>
        <end position="21"/>
    </location>
</feature>
<evidence type="ECO:0000313" key="16">
    <source>
        <dbReference type="RefSeq" id="XP_025032741.1"/>
    </source>
</evidence>
<feature type="domain" description="C2H2-type" evidence="13">
    <location>
        <begin position="407"/>
        <end position="418"/>
    </location>
</feature>
<reference evidence="16" key="1">
    <citation type="submission" date="2025-08" db="UniProtKB">
        <authorList>
            <consortium name="RefSeq"/>
        </authorList>
    </citation>
    <scope>IDENTIFICATION</scope>
    <source>
        <tissue evidence="16">Liver</tissue>
    </source>
</reference>
<keyword evidence="10" id="KW-0539">Nucleus</keyword>
<feature type="domain" description="C2H2-type" evidence="13">
    <location>
        <begin position="323"/>
        <end position="350"/>
    </location>
</feature>
<dbReference type="RefSeq" id="XP_025032741.1">
    <property type="nucleotide sequence ID" value="XM_025176973.1"/>
</dbReference>
<dbReference type="GO" id="GO:0000977">
    <property type="term" value="F:RNA polymerase II transcription regulatory region sequence-specific DNA binding"/>
    <property type="evidence" value="ECO:0007669"/>
    <property type="project" value="TreeGrafter"/>
</dbReference>
<feature type="domain" description="C2H2-type" evidence="13">
    <location>
        <begin position="295"/>
        <end position="322"/>
    </location>
</feature>
<dbReference type="GO" id="GO:0008270">
    <property type="term" value="F:zinc ion binding"/>
    <property type="evidence" value="ECO:0007669"/>
    <property type="project" value="UniProtKB-KW"/>
</dbReference>
<evidence type="ECO:0000256" key="6">
    <source>
        <dbReference type="ARBA" id="ARBA00022833"/>
    </source>
</evidence>
<dbReference type="GeneID" id="103067667"/>
<keyword evidence="5 11" id="KW-0863">Zinc-finger</keyword>
<evidence type="ECO:0000259" key="13">
    <source>
        <dbReference type="PROSITE" id="PS50157"/>
    </source>
</evidence>
<dbReference type="PANTHER" id="PTHR14196:SF12">
    <property type="entry name" value="ZINC FINGER PROTEIN 208-LIKE"/>
    <property type="match status" value="1"/>
</dbReference>
<comment type="subcellular location">
    <subcellularLocation>
        <location evidence="1">Nucleus</location>
    </subcellularLocation>
</comment>
<sequence length="418" mass="47652">MKSEAGERDGGGRSPGKEKRVQGRSLPGATELACKPWCPGSRGLGKPWKSGRDGCLPALSRCMVLVEFLWRYRSAQRLQPRLTRRESSSKVTEYARQKILDLEGTVSFNVHRQSFRDFHYQQAEGPRWDFVTECSEMRGDLSDSSQDPLFGGSSQKDPMQGTLPENRPMYQFLHCETSLFDRPEIETMFPAQGPISFKEVAVCFTKEEWDLLDPDQKALHQEIMLEMSRNVALLGEKPYKCMECGKSFNNSSNLISHKIIHTGQKPYKCTECGKSFSLNGHLTSHKRSHTGEKPFKCMECGKSFTHSGNLTSHKRIHTGEKPYQCMECGKCFRRNDKLTSHKRIHTGEKPYQCTECGKSFTQRSALAYHERIHTGEKPYKCLECGKSFTQSSRLTSHKKIHTGEKQYKCLECGKSFTQ</sequence>
<dbReference type="InterPro" id="IPR050717">
    <property type="entry name" value="C2H2-ZF_Transcription_Reg"/>
</dbReference>
<feature type="domain" description="KRAB" evidence="14">
    <location>
        <begin position="195"/>
        <end position="266"/>
    </location>
</feature>
<dbReference type="Pfam" id="PF00096">
    <property type="entry name" value="zf-C2H2"/>
    <property type="match status" value="6"/>
</dbReference>
<dbReference type="FunFam" id="3.30.160.60:FF:000475">
    <property type="entry name" value="zinc finger protein 32 isoform X1"/>
    <property type="match status" value="1"/>
</dbReference>
<keyword evidence="9" id="KW-0804">Transcription</keyword>
<evidence type="ECO:0000256" key="5">
    <source>
        <dbReference type="ARBA" id="ARBA00022771"/>
    </source>
</evidence>
<dbReference type="PROSITE" id="PS50157">
    <property type="entry name" value="ZINC_FINGER_C2H2_2"/>
    <property type="match status" value="7"/>
</dbReference>
<dbReference type="SMART" id="SM00349">
    <property type="entry name" value="KRAB"/>
    <property type="match status" value="1"/>
</dbReference>
<feature type="domain" description="C2H2-type" evidence="13">
    <location>
        <begin position="351"/>
        <end position="378"/>
    </location>
</feature>
<dbReference type="OMA" id="TECSEMR"/>
<dbReference type="Pfam" id="PF01352">
    <property type="entry name" value="KRAB"/>
    <property type="match status" value="1"/>
</dbReference>
<protein>
    <submittedName>
        <fullName evidence="16">Zinc finger protein 345-like</fullName>
    </submittedName>
</protein>
<dbReference type="InterPro" id="IPR013087">
    <property type="entry name" value="Znf_C2H2_type"/>
</dbReference>
<dbReference type="Proteomes" id="UP000695026">
    <property type="component" value="Unplaced"/>
</dbReference>
<keyword evidence="7" id="KW-0805">Transcription regulation</keyword>
<dbReference type="KEGG" id="pbi:103067667"/>
<dbReference type="PROSITE" id="PS50805">
    <property type="entry name" value="KRAB"/>
    <property type="match status" value="1"/>
</dbReference>
<comment type="similarity">
    <text evidence="2">Belongs to the krueppel C2H2-type zinc-finger protein family.</text>
</comment>
<dbReference type="FunFam" id="3.30.160.60:FF:002063">
    <property type="entry name" value="RB associated KRAB zinc finger"/>
    <property type="match status" value="1"/>
</dbReference>
<evidence type="ECO:0000256" key="8">
    <source>
        <dbReference type="ARBA" id="ARBA00023125"/>
    </source>
</evidence>
<dbReference type="SUPFAM" id="SSF109640">
    <property type="entry name" value="KRAB domain (Kruppel-associated box)"/>
    <property type="match status" value="1"/>
</dbReference>
<keyword evidence="6" id="KW-0862">Zinc</keyword>
<name>A0A9F5J908_PYTBI</name>
<feature type="domain" description="C2H2-type" evidence="13">
    <location>
        <begin position="267"/>
        <end position="294"/>
    </location>
</feature>
<dbReference type="Gene3D" id="3.30.160.60">
    <property type="entry name" value="Classic Zinc Finger"/>
    <property type="match status" value="7"/>
</dbReference>
<dbReference type="PANTHER" id="PTHR14196">
    <property type="entry name" value="ODD-SKIPPED - RELATED"/>
    <property type="match status" value="1"/>
</dbReference>
<evidence type="ECO:0000256" key="2">
    <source>
        <dbReference type="ARBA" id="ARBA00006991"/>
    </source>
</evidence>
<dbReference type="InterPro" id="IPR036051">
    <property type="entry name" value="KRAB_dom_sf"/>
</dbReference>
<evidence type="ECO:0000256" key="9">
    <source>
        <dbReference type="ARBA" id="ARBA00023163"/>
    </source>
</evidence>
<dbReference type="InterPro" id="IPR036236">
    <property type="entry name" value="Znf_C2H2_sf"/>
</dbReference>
<evidence type="ECO:0000256" key="4">
    <source>
        <dbReference type="ARBA" id="ARBA00022737"/>
    </source>
</evidence>
<dbReference type="Gene3D" id="6.10.140.140">
    <property type="match status" value="1"/>
</dbReference>
<gene>
    <name evidence="16" type="primary">LOC103067667</name>
</gene>
<evidence type="ECO:0000259" key="14">
    <source>
        <dbReference type="PROSITE" id="PS50805"/>
    </source>
</evidence>
<dbReference type="InterPro" id="IPR001909">
    <property type="entry name" value="KRAB"/>
</dbReference>
<evidence type="ECO:0000256" key="3">
    <source>
        <dbReference type="ARBA" id="ARBA00022723"/>
    </source>
</evidence>
<keyword evidence="4" id="KW-0677">Repeat</keyword>
<dbReference type="OrthoDB" id="9038689at2759"/>
<dbReference type="AlphaFoldDB" id="A0A9F5J908"/>
<dbReference type="GO" id="GO:0005634">
    <property type="term" value="C:nucleus"/>
    <property type="evidence" value="ECO:0007669"/>
    <property type="project" value="UniProtKB-SubCell"/>
</dbReference>
<dbReference type="GO" id="GO:0000981">
    <property type="term" value="F:DNA-binding transcription factor activity, RNA polymerase II-specific"/>
    <property type="evidence" value="ECO:0007669"/>
    <property type="project" value="TreeGrafter"/>
</dbReference>
<evidence type="ECO:0000256" key="12">
    <source>
        <dbReference type="SAM" id="MobiDB-lite"/>
    </source>
</evidence>
<keyword evidence="8" id="KW-0238">DNA-binding</keyword>
<dbReference type="PROSITE" id="PS00028">
    <property type="entry name" value="ZINC_FINGER_C2H2_1"/>
    <property type="match status" value="6"/>
</dbReference>
<evidence type="ECO:0000256" key="1">
    <source>
        <dbReference type="ARBA" id="ARBA00004123"/>
    </source>
</evidence>
<keyword evidence="15" id="KW-1185">Reference proteome</keyword>
<dbReference type="FunFam" id="3.30.160.60:FF:000116">
    <property type="entry name" value="Zinc finger protein 107"/>
    <property type="match status" value="1"/>
</dbReference>
<feature type="domain" description="C2H2-type" evidence="13">
    <location>
        <begin position="379"/>
        <end position="406"/>
    </location>
</feature>
<organism evidence="15 16">
    <name type="scientific">Python bivittatus</name>
    <name type="common">Burmese python</name>
    <name type="synonym">Python molurus bivittatus</name>
    <dbReference type="NCBI Taxonomy" id="176946"/>
    <lineage>
        <taxon>Eukaryota</taxon>
        <taxon>Metazoa</taxon>
        <taxon>Chordata</taxon>
        <taxon>Craniata</taxon>
        <taxon>Vertebrata</taxon>
        <taxon>Euteleostomi</taxon>
        <taxon>Lepidosauria</taxon>
        <taxon>Squamata</taxon>
        <taxon>Bifurcata</taxon>
        <taxon>Unidentata</taxon>
        <taxon>Episquamata</taxon>
        <taxon>Toxicofera</taxon>
        <taxon>Serpentes</taxon>
        <taxon>Henophidia</taxon>
        <taxon>Pythonidae</taxon>
        <taxon>Python</taxon>
    </lineage>
</organism>
<dbReference type="SUPFAM" id="SSF57667">
    <property type="entry name" value="beta-beta-alpha zinc fingers"/>
    <property type="match status" value="4"/>
</dbReference>
<evidence type="ECO:0000256" key="7">
    <source>
        <dbReference type="ARBA" id="ARBA00023015"/>
    </source>
</evidence>
<keyword evidence="3" id="KW-0479">Metal-binding</keyword>
<evidence type="ECO:0000313" key="15">
    <source>
        <dbReference type="Proteomes" id="UP000695026"/>
    </source>
</evidence>
<feature type="domain" description="C2H2-type" evidence="13">
    <location>
        <begin position="239"/>
        <end position="266"/>
    </location>
</feature>
<dbReference type="FunFam" id="3.30.160.60:FF:003000">
    <property type="entry name" value="Zinc finger and SCAN domain-containing 20"/>
    <property type="match status" value="1"/>
</dbReference>
<evidence type="ECO:0000256" key="11">
    <source>
        <dbReference type="PROSITE-ProRule" id="PRU00042"/>
    </source>
</evidence>
<proteinExistence type="inferred from homology"/>
<dbReference type="SMART" id="SM00355">
    <property type="entry name" value="ZnF_C2H2"/>
    <property type="match status" value="6"/>
</dbReference>
<accession>A0A9F5J908</accession>